<evidence type="ECO:0000313" key="3">
    <source>
        <dbReference type="Proteomes" id="UP000680514"/>
    </source>
</evidence>
<keyword evidence="1" id="KW-0472">Membrane</keyword>
<feature type="transmembrane region" description="Helical" evidence="1">
    <location>
        <begin position="21"/>
        <end position="46"/>
    </location>
</feature>
<evidence type="ECO:0000313" key="2">
    <source>
        <dbReference type="EMBL" id="BCT96798.1"/>
    </source>
</evidence>
<name>A0ABM7QGR2_9GAMM</name>
<gene>
    <name evidence="2" type="ORF">LYSHEL_26690</name>
</gene>
<dbReference type="Proteomes" id="UP000680514">
    <property type="component" value="Chromosome"/>
</dbReference>
<reference evidence="2 3" key="1">
    <citation type="submission" date="2021-03" db="EMBL/GenBank/DDBJ databases">
        <title>Complete Genome Sequences of Two Lysobacter Strains Isolated from Sea Water (Lysobacter caseinilyticus) and Soil (Lysobacter helvus) in South Korea.</title>
        <authorList>
            <person name="Watanabe Y."/>
            <person name="Arakawa K."/>
        </authorList>
    </citation>
    <scope>NUCLEOTIDE SEQUENCE [LARGE SCALE GENOMIC DNA]</scope>
    <source>
        <strain evidence="2 3">D10</strain>
    </source>
</reference>
<feature type="transmembrane region" description="Helical" evidence="1">
    <location>
        <begin position="52"/>
        <end position="77"/>
    </location>
</feature>
<protein>
    <submittedName>
        <fullName evidence="2">Uncharacterized protein</fullName>
    </submittedName>
</protein>
<keyword evidence="3" id="KW-1185">Reference proteome</keyword>
<organism evidence="2 3">
    <name type="scientific">Lysobacter helvus</name>
    <dbReference type="NCBI Taxonomy" id="2675059"/>
    <lineage>
        <taxon>Bacteria</taxon>
        <taxon>Pseudomonadati</taxon>
        <taxon>Pseudomonadota</taxon>
        <taxon>Gammaproteobacteria</taxon>
        <taxon>Lysobacterales</taxon>
        <taxon>Lysobacteraceae</taxon>
        <taxon>Lysobacter</taxon>
    </lineage>
</organism>
<accession>A0ABM7QGR2</accession>
<evidence type="ECO:0000256" key="1">
    <source>
        <dbReference type="SAM" id="Phobius"/>
    </source>
</evidence>
<keyword evidence="1" id="KW-1133">Transmembrane helix</keyword>
<proteinExistence type="predicted"/>
<keyword evidence="1" id="KW-0812">Transmembrane</keyword>
<sequence length="81" mass="9108">MRRRSGQSIRTARSRCRKRPAAGWPATILAWLWWGYMACMLLVPVFARHDRLPLAGLSAFMLWVNFGVAFVCILAVAGMGL</sequence>
<dbReference type="EMBL" id="AP024546">
    <property type="protein sequence ID" value="BCT96798.1"/>
    <property type="molecule type" value="Genomic_DNA"/>
</dbReference>